<dbReference type="EMBL" id="PEYM01000126">
    <property type="protein sequence ID" value="PIS28593.1"/>
    <property type="molecule type" value="Genomic_DNA"/>
</dbReference>
<evidence type="ECO:0000256" key="2">
    <source>
        <dbReference type="ARBA" id="ARBA00004777"/>
    </source>
</evidence>
<comment type="catalytic activity">
    <reaction evidence="11">
        <text>(6S)-5-methyl-5,6,7,8-tetrahydrofolate + NAD(+) = (6R)-5,10-methylene-5,6,7,8-tetrahydrofolate + NADH + H(+)</text>
        <dbReference type="Rhea" id="RHEA:19821"/>
        <dbReference type="ChEBI" id="CHEBI:15378"/>
        <dbReference type="ChEBI" id="CHEBI:15636"/>
        <dbReference type="ChEBI" id="CHEBI:18608"/>
        <dbReference type="ChEBI" id="CHEBI:57540"/>
        <dbReference type="ChEBI" id="CHEBI:57945"/>
        <dbReference type="EC" id="1.5.1.54"/>
    </reaction>
    <physiologicalReaction direction="right-to-left" evidence="11">
        <dbReference type="Rhea" id="RHEA:19823"/>
    </physiologicalReaction>
</comment>
<evidence type="ECO:0000313" key="14">
    <source>
        <dbReference type="Proteomes" id="UP000231343"/>
    </source>
</evidence>
<dbReference type="InterPro" id="IPR029041">
    <property type="entry name" value="FAD-linked_oxidoreductase-like"/>
</dbReference>
<dbReference type="AlphaFoldDB" id="A0A2H0XUK1"/>
<dbReference type="UniPathway" id="UPA00193"/>
<dbReference type="Gene3D" id="3.20.20.220">
    <property type="match status" value="1"/>
</dbReference>
<evidence type="ECO:0000256" key="5">
    <source>
        <dbReference type="ARBA" id="ARBA00022630"/>
    </source>
</evidence>
<comment type="similarity">
    <text evidence="3 12">Belongs to the methylenetetrahydrofolate reductase family.</text>
</comment>
<dbReference type="GO" id="GO:0009086">
    <property type="term" value="P:methionine biosynthetic process"/>
    <property type="evidence" value="ECO:0007669"/>
    <property type="project" value="UniProtKB-KW"/>
</dbReference>
<comment type="cofactor">
    <cofactor evidence="1 12">
        <name>FAD</name>
        <dbReference type="ChEBI" id="CHEBI:57692"/>
    </cofactor>
</comment>
<dbReference type="EC" id="1.5.1.54" evidence="12"/>
<dbReference type="Pfam" id="PF02219">
    <property type="entry name" value="MTHFR"/>
    <property type="match status" value="1"/>
</dbReference>
<evidence type="ECO:0000256" key="6">
    <source>
        <dbReference type="ARBA" id="ARBA00022827"/>
    </source>
</evidence>
<comment type="pathway">
    <text evidence="10">Amino-acid biosynthesis; L-methionine biosynthesis via de novo pathway.</text>
</comment>
<keyword evidence="6 12" id="KW-0274">FAD</keyword>
<comment type="caution">
    <text evidence="13">The sequence shown here is derived from an EMBL/GenBank/DDBJ whole genome shotgun (WGS) entry which is preliminary data.</text>
</comment>
<evidence type="ECO:0000256" key="10">
    <source>
        <dbReference type="ARBA" id="ARBA00034478"/>
    </source>
</evidence>
<keyword evidence="9" id="KW-0486">Methionine biosynthesis</keyword>
<accession>A0A2H0XUK1</accession>
<dbReference type="CDD" id="cd00537">
    <property type="entry name" value="MTHFR"/>
    <property type="match status" value="1"/>
</dbReference>
<dbReference type="Proteomes" id="UP000231343">
    <property type="component" value="Unassembled WGS sequence"/>
</dbReference>
<keyword evidence="4" id="KW-0028">Amino-acid biosynthesis</keyword>
<protein>
    <recommendedName>
        <fullName evidence="12">Methylenetetrahydrofolate reductase</fullName>
        <ecNumber evidence="12">1.5.1.54</ecNumber>
    </recommendedName>
</protein>
<proteinExistence type="inferred from homology"/>
<dbReference type="GO" id="GO:0035999">
    <property type="term" value="P:tetrahydrofolate interconversion"/>
    <property type="evidence" value="ECO:0007669"/>
    <property type="project" value="UniProtKB-UniPathway"/>
</dbReference>
<dbReference type="GO" id="GO:0071949">
    <property type="term" value="F:FAD binding"/>
    <property type="evidence" value="ECO:0007669"/>
    <property type="project" value="TreeGrafter"/>
</dbReference>
<sequence length="288" mass="32022">MKVIEAIIRETPTISFEFFPPKTVEQEAHLFEVLAELEKFKPDFASVTCGALGSNADKTIFWAKEIKKKFGIEPVAHLTCVSASREAMKKQLDELEKVGVSNVLALRGDPPIGETKFVPSKNGFSHACELVAFIKEQKPRFCVGVAGYPEGHIEAACLEDDIKHLKMKVEVGADYVITQLFFNNEDFFRFRDDCSEAGIRVPIIPGIMPITSLKQVKKMTQMCGAIIPQDLLNKLEQADGDKTAVIEIGVEHALFQARELITRGVHGLHFFVMNQSGPISKVFGQLEI</sequence>
<dbReference type="PANTHER" id="PTHR45754:SF3">
    <property type="entry name" value="METHYLENETETRAHYDROFOLATE REDUCTASE (NADPH)"/>
    <property type="match status" value="1"/>
</dbReference>
<keyword evidence="5 12" id="KW-0285">Flavoprotein</keyword>
<evidence type="ECO:0000256" key="3">
    <source>
        <dbReference type="ARBA" id="ARBA00006743"/>
    </source>
</evidence>
<evidence type="ECO:0000256" key="1">
    <source>
        <dbReference type="ARBA" id="ARBA00001974"/>
    </source>
</evidence>
<evidence type="ECO:0000313" key="13">
    <source>
        <dbReference type="EMBL" id="PIS28593.1"/>
    </source>
</evidence>
<evidence type="ECO:0000256" key="12">
    <source>
        <dbReference type="RuleBase" id="RU003862"/>
    </source>
</evidence>
<dbReference type="PANTHER" id="PTHR45754">
    <property type="entry name" value="METHYLENETETRAHYDROFOLATE REDUCTASE"/>
    <property type="match status" value="1"/>
</dbReference>
<keyword evidence="7 12" id="KW-0560">Oxidoreductase</keyword>
<evidence type="ECO:0000256" key="9">
    <source>
        <dbReference type="ARBA" id="ARBA00023167"/>
    </source>
</evidence>
<dbReference type="InterPro" id="IPR004620">
    <property type="entry name" value="MTHF_reductase_bac"/>
</dbReference>
<reference evidence="13 14" key="1">
    <citation type="submission" date="2017-09" db="EMBL/GenBank/DDBJ databases">
        <title>Depth-based differentiation of microbial function through sediment-hosted aquifers and enrichment of novel symbionts in the deep terrestrial subsurface.</title>
        <authorList>
            <person name="Probst A.J."/>
            <person name="Ladd B."/>
            <person name="Jarett J.K."/>
            <person name="Geller-Mcgrath D.E."/>
            <person name="Sieber C.M."/>
            <person name="Emerson J.B."/>
            <person name="Anantharaman K."/>
            <person name="Thomas B.C."/>
            <person name="Malmstrom R."/>
            <person name="Stieglmeier M."/>
            <person name="Klingl A."/>
            <person name="Woyke T."/>
            <person name="Ryan C.M."/>
            <person name="Banfield J.F."/>
        </authorList>
    </citation>
    <scope>NUCLEOTIDE SEQUENCE [LARGE SCALE GENOMIC DNA]</scope>
    <source>
        <strain evidence="13">CG08_land_8_20_14_0_20_45_16</strain>
    </source>
</reference>
<name>A0A2H0XUK1_UNCSA</name>
<dbReference type="SUPFAM" id="SSF51730">
    <property type="entry name" value="FAD-linked oxidoreductase"/>
    <property type="match status" value="1"/>
</dbReference>
<dbReference type="GO" id="GO:0106312">
    <property type="term" value="F:methylenetetrahydrofolate reductase (NADH) activity"/>
    <property type="evidence" value="ECO:0007669"/>
    <property type="project" value="UniProtKB-EC"/>
</dbReference>
<evidence type="ECO:0000256" key="8">
    <source>
        <dbReference type="ARBA" id="ARBA00023027"/>
    </source>
</evidence>
<gene>
    <name evidence="13" type="primary">metF</name>
    <name evidence="13" type="ORF">COT42_07510</name>
</gene>
<evidence type="ECO:0000256" key="11">
    <source>
        <dbReference type="ARBA" id="ARBA00048628"/>
    </source>
</evidence>
<dbReference type="NCBIfam" id="TIGR00676">
    <property type="entry name" value="fadh2"/>
    <property type="match status" value="1"/>
</dbReference>
<dbReference type="InterPro" id="IPR003171">
    <property type="entry name" value="Mehydrof_redctse-like"/>
</dbReference>
<keyword evidence="8" id="KW-0520">NAD</keyword>
<dbReference type="GO" id="GO:0005829">
    <property type="term" value="C:cytosol"/>
    <property type="evidence" value="ECO:0007669"/>
    <property type="project" value="InterPro"/>
</dbReference>
<evidence type="ECO:0000256" key="4">
    <source>
        <dbReference type="ARBA" id="ARBA00022605"/>
    </source>
</evidence>
<evidence type="ECO:0000256" key="7">
    <source>
        <dbReference type="ARBA" id="ARBA00023002"/>
    </source>
</evidence>
<comment type="pathway">
    <text evidence="2 12">One-carbon metabolism; tetrahydrofolate interconversion.</text>
</comment>
<organism evidence="13 14">
    <name type="scientific">Candidatus Saganbacteria bacterium CG08_land_8_20_14_0_20_45_16</name>
    <dbReference type="NCBI Taxonomy" id="2014293"/>
    <lineage>
        <taxon>Bacteria</taxon>
        <taxon>Bacillati</taxon>
        <taxon>Saganbacteria</taxon>
    </lineage>
</organism>